<reference evidence="4" key="1">
    <citation type="journal article" date="2019" name="Int. J. Syst. Evol. Microbiol.">
        <title>The Global Catalogue of Microorganisms (GCM) 10K type strain sequencing project: providing services to taxonomists for standard genome sequencing and annotation.</title>
        <authorList>
            <consortium name="The Broad Institute Genomics Platform"/>
            <consortium name="The Broad Institute Genome Sequencing Center for Infectious Disease"/>
            <person name="Wu L."/>
            <person name="Ma J."/>
        </authorList>
    </citation>
    <scope>NUCLEOTIDE SEQUENCE [LARGE SCALE GENOMIC DNA]</scope>
    <source>
        <strain evidence="4">KCTC 42662</strain>
    </source>
</reference>
<dbReference type="Proteomes" id="UP001597545">
    <property type="component" value="Unassembled WGS sequence"/>
</dbReference>
<proteinExistence type="predicted"/>
<dbReference type="EMBL" id="JBHULR010000015">
    <property type="protein sequence ID" value="MFD2549201.1"/>
    <property type="molecule type" value="Genomic_DNA"/>
</dbReference>
<protein>
    <submittedName>
        <fullName evidence="3">DUF5008 domain-containing protein</fullName>
    </submittedName>
</protein>
<feature type="chain" id="PRO_5046126497" evidence="1">
    <location>
        <begin position="24"/>
        <end position="539"/>
    </location>
</feature>
<dbReference type="InterPro" id="IPR013431">
    <property type="entry name" value="Delta_60_rpt"/>
</dbReference>
<dbReference type="Gene3D" id="2.80.10.50">
    <property type="match status" value="2"/>
</dbReference>
<dbReference type="Pfam" id="PF17164">
    <property type="entry name" value="DUF5122"/>
    <property type="match status" value="3"/>
</dbReference>
<sequence>MKRALYSISTFCIGLLILSLPFASCNKEVLLGDDPYGGGREPFGIAFTKNYAYPERAEPGSSVTFYVKGLKAYEGKFEFSISETPVEIIATTDSTIEVLLPEQISSGGAVIKMENQFFAGPTIYVEGNVSVDENFDIVNGFNGPVFDMLSQSGGNVVIGPFTDFENEASGTVYRNGIHFVNSLGKSDNTFNFQRGITGIANSIAKQGDKYYIAGSINEYNRREVSNIVKLNANGMLDSTTVDVLNASPERPENGIDTVASFNGGTLGGIGGGTFQSGTVNRIFPVSGNRLIAVGTFFFHKRIDYRFSTRESRREIRTPVRNVMRLKEDGGLDSNYMINNAGANGSIMDAVIQEDEKLILAGVFTSFNGKAANRIVRLNADGSRDESFAVGTGPNGDISSIQYNQHLGKIVVTGMFTSFNGIPANGIVVMDRNGNIDPTFKLREVGEGNIWFAHMLNSGKILVSHSWNLYDGVRRSNLLILEPDGRAEQKYNNMGLFVGRVEKVLETTSSLGNPAILLGGSIFRAEGVNVGNIVKLEIKD</sequence>
<gene>
    <name evidence="3" type="ORF">ACFSR5_16255</name>
</gene>
<evidence type="ECO:0000256" key="1">
    <source>
        <dbReference type="SAM" id="SignalP"/>
    </source>
</evidence>
<evidence type="ECO:0000313" key="3">
    <source>
        <dbReference type="EMBL" id="MFD2549201.1"/>
    </source>
</evidence>
<evidence type="ECO:0000259" key="2">
    <source>
        <dbReference type="Pfam" id="PF16400"/>
    </source>
</evidence>
<keyword evidence="1" id="KW-0732">Signal</keyword>
<comment type="caution">
    <text evidence="3">The sequence shown here is derived from an EMBL/GenBank/DDBJ whole genome shotgun (WGS) entry which is preliminary data.</text>
</comment>
<keyword evidence="4" id="KW-1185">Reference proteome</keyword>
<dbReference type="RefSeq" id="WP_380905520.1">
    <property type="nucleotide sequence ID" value="NZ_JBHUEG010000012.1"/>
</dbReference>
<evidence type="ECO:0000313" key="4">
    <source>
        <dbReference type="Proteomes" id="UP001597545"/>
    </source>
</evidence>
<organism evidence="3 4">
    <name type="scientific">Sphingobacterium suaedae</name>
    <dbReference type="NCBI Taxonomy" id="1686402"/>
    <lineage>
        <taxon>Bacteria</taxon>
        <taxon>Pseudomonadati</taxon>
        <taxon>Bacteroidota</taxon>
        <taxon>Sphingobacteriia</taxon>
        <taxon>Sphingobacteriales</taxon>
        <taxon>Sphingobacteriaceae</taxon>
        <taxon>Sphingobacterium</taxon>
    </lineage>
</organism>
<dbReference type="InterPro" id="IPR032175">
    <property type="entry name" value="DUF5008"/>
</dbReference>
<feature type="signal peptide" evidence="1">
    <location>
        <begin position="1"/>
        <end position="23"/>
    </location>
</feature>
<dbReference type="Pfam" id="PF16400">
    <property type="entry name" value="DUF5008"/>
    <property type="match status" value="1"/>
</dbReference>
<feature type="domain" description="DUF5008" evidence="2">
    <location>
        <begin position="24"/>
        <end position="121"/>
    </location>
</feature>
<name>A0ABW5KNC9_9SPHI</name>
<accession>A0ABW5KNC9</accession>